<evidence type="ECO:0000256" key="4">
    <source>
        <dbReference type="ARBA" id="ARBA00022833"/>
    </source>
</evidence>
<dbReference type="InterPro" id="IPR032308">
    <property type="entry name" value="TDBD"/>
</dbReference>
<feature type="region of interest" description="Disordered" evidence="7">
    <location>
        <begin position="231"/>
        <end position="283"/>
    </location>
</feature>
<feature type="compositionally biased region" description="Basic residues" evidence="7">
    <location>
        <begin position="12"/>
        <end position="21"/>
    </location>
</feature>
<keyword evidence="2" id="KW-0479">Metal-binding</keyword>
<dbReference type="GO" id="GO:0008270">
    <property type="term" value="F:zinc ion binding"/>
    <property type="evidence" value="ECO:0007669"/>
    <property type="project" value="UniProtKB-KW"/>
</dbReference>
<dbReference type="OrthoDB" id="429143at2759"/>
<dbReference type="InterPro" id="IPR054292">
    <property type="entry name" value="DUF7028"/>
</dbReference>
<dbReference type="SUPFAM" id="SSF55729">
    <property type="entry name" value="Acyl-CoA N-acyltransferases (Nat)"/>
    <property type="match status" value="1"/>
</dbReference>
<dbReference type="InterPro" id="IPR056511">
    <property type="entry name" value="IDM1_C"/>
</dbReference>
<dbReference type="AlphaFoldDB" id="A0A7J7L170"/>
<name>A0A7J7L170_9MAGN</name>
<dbReference type="InterPro" id="IPR019787">
    <property type="entry name" value="Znf_PHD-finger"/>
</dbReference>
<dbReference type="PANTHER" id="PTHR46508:SF3">
    <property type="entry name" value="ACYL-COA N-ACYLTRANSFERASE WITH RING_FYVE_PHD-TYPE ZINC FINGER PROTEIN"/>
    <property type="match status" value="1"/>
</dbReference>
<evidence type="ECO:0000259" key="8">
    <source>
        <dbReference type="PROSITE" id="PS50016"/>
    </source>
</evidence>
<dbReference type="PROSITE" id="PS50016">
    <property type="entry name" value="ZF_PHD_2"/>
    <property type="match status" value="1"/>
</dbReference>
<dbReference type="Pfam" id="PF23209">
    <property type="entry name" value="IDM1_C"/>
    <property type="match status" value="1"/>
</dbReference>
<dbReference type="Proteomes" id="UP000541444">
    <property type="component" value="Unassembled WGS sequence"/>
</dbReference>
<dbReference type="InterPro" id="IPR001965">
    <property type="entry name" value="Znf_PHD"/>
</dbReference>
<dbReference type="CDD" id="cd15539">
    <property type="entry name" value="PHD1_AIRE"/>
    <property type="match status" value="1"/>
</dbReference>
<reference evidence="9 10" key="1">
    <citation type="journal article" date="2020" name="IScience">
        <title>Genome Sequencing of the Endangered Kingdonia uniflora (Circaeasteraceae, Ranunculales) Reveals Potential Mechanisms of Evolutionary Specialization.</title>
        <authorList>
            <person name="Sun Y."/>
            <person name="Deng T."/>
            <person name="Zhang A."/>
            <person name="Moore M.J."/>
            <person name="Landis J.B."/>
            <person name="Lin N."/>
            <person name="Zhang H."/>
            <person name="Zhang X."/>
            <person name="Huang J."/>
            <person name="Zhang X."/>
            <person name="Sun H."/>
            <person name="Wang H."/>
        </authorList>
    </citation>
    <scope>NUCLEOTIDE SEQUENCE [LARGE SCALE GENOMIC DNA]</scope>
    <source>
        <strain evidence="9">TB1705</strain>
        <tissue evidence="9">Leaf</tissue>
    </source>
</reference>
<dbReference type="EMBL" id="JACGCM010002722">
    <property type="protein sequence ID" value="KAF6136361.1"/>
    <property type="molecule type" value="Genomic_DNA"/>
</dbReference>
<feature type="compositionally biased region" description="Basic and acidic residues" evidence="7">
    <location>
        <begin position="268"/>
        <end position="279"/>
    </location>
</feature>
<dbReference type="PANTHER" id="PTHR46508">
    <property type="entry name" value="PHD FINGER FAMILY PROTEIN"/>
    <property type="match status" value="1"/>
</dbReference>
<dbReference type="InterPro" id="IPR011011">
    <property type="entry name" value="Znf_FYVE_PHD"/>
</dbReference>
<sequence length="886" mass="100907">MKEGLRSSSKVSVKRGSCKKPKVAESKEEKKRLDFIFSDSESDDDLFTPSSRKTGFRSNGGSVGVKKEETVDSFERKGEIAGTDRKRLRSGDVKCEENGKCGRRMFDKVETERKSSRMDVFEFNEDDIVTIKKSKKEELYDEAGVVPDIESRILGSKLTPSGKQRVSCFDKNDCSLVGKKKGIVCRMAINNKKPCDQHETSEIRKSSRSLSSSDFPVYSEKKLLKKLCSSVPAKEKKNRSKSKETSVTNNSKAHPCKTDSGVTSVPLRSEHLVTEEKTSKPRSGALLREKQLIRDQIRKMLFDVGWRMDLRMRKSKLYEDAVYVSPKGLECWSITKAYYVHKKQCEVEEKFSFTPIPEEVLSRLFRITNKKKEREERKAKAKNGKKDCEVADIKTSTKKISAKVEIIIQKTKVMSKSMGIRKPSLVSKTQPLQGRKSMKHRGNALMVRSINNEKIMKENEFVPYNGKLNVLWWLIDSGSLPLNTKVKYMNKRRTRAMLEGWISEDGILCACCSKAFTVSNFEIHAGSKLCNPFQNIFVEKNMVSLFQCQLDAWNKQEEVERSSFYSVEVTVDDPNDDTCGICADGGDLICCDGCPSVFHQSCLDIQVLPSGDWHCLSCSCSFCGTARGSKDDVKVSNLLSCSMCEKQYHRSCFDQIHARSFDSNSSHVSFCGQKCKEVIEGVSWLMPDTHQDYFVAGLRTRSSYKWLRRLGLQISIFLHIVFQIPEIIVKMFGQLQKLFGVKNKLEDGFSWTLIQRSDLDSDKSLDKLRQRAECNSKLVVALTIMNECFLPIIDSRTGANVIHNVLYNCRSNFNRVNYSGFYTFVLERDDEMISAASIRIHGTRLAEMPFIGTRNVYRRQGMCRLLHNAIESVCDLKLLLRFIFCT</sequence>
<evidence type="ECO:0000256" key="1">
    <source>
        <dbReference type="ARBA" id="ARBA00004123"/>
    </source>
</evidence>
<evidence type="ECO:0000256" key="6">
    <source>
        <dbReference type="PROSITE-ProRule" id="PRU00146"/>
    </source>
</evidence>
<dbReference type="Gene3D" id="3.30.40.10">
    <property type="entry name" value="Zinc/RING finger domain, C3HC4 (zinc finger)"/>
    <property type="match status" value="1"/>
</dbReference>
<evidence type="ECO:0000313" key="9">
    <source>
        <dbReference type="EMBL" id="KAF6136361.1"/>
    </source>
</evidence>
<evidence type="ECO:0000256" key="2">
    <source>
        <dbReference type="ARBA" id="ARBA00022723"/>
    </source>
</evidence>
<feature type="compositionally biased region" description="Basic and acidic residues" evidence="7">
    <location>
        <begin position="22"/>
        <end position="34"/>
    </location>
</feature>
<comment type="caution">
    <text evidence="9">The sequence shown here is derived from an EMBL/GenBank/DDBJ whole genome shotgun (WGS) entry which is preliminary data.</text>
</comment>
<feature type="compositionally biased region" description="Polar residues" evidence="7">
    <location>
        <begin position="48"/>
        <end position="60"/>
    </location>
</feature>
<evidence type="ECO:0000256" key="3">
    <source>
        <dbReference type="ARBA" id="ARBA00022771"/>
    </source>
</evidence>
<dbReference type="Pfam" id="PF00628">
    <property type="entry name" value="PHD"/>
    <property type="match status" value="1"/>
</dbReference>
<feature type="region of interest" description="Disordered" evidence="7">
    <location>
        <begin position="1"/>
        <end position="69"/>
    </location>
</feature>
<dbReference type="InterPro" id="IPR013083">
    <property type="entry name" value="Znf_RING/FYVE/PHD"/>
</dbReference>
<keyword evidence="4" id="KW-0862">Zinc</keyword>
<keyword evidence="10" id="KW-1185">Reference proteome</keyword>
<feature type="compositionally biased region" description="Low complexity" evidence="7">
    <location>
        <begin position="1"/>
        <end position="11"/>
    </location>
</feature>
<protein>
    <recommendedName>
        <fullName evidence="8">PHD-type domain-containing protein</fullName>
    </recommendedName>
</protein>
<feature type="non-terminal residue" evidence="9">
    <location>
        <position position="1"/>
    </location>
</feature>
<evidence type="ECO:0000313" key="10">
    <source>
        <dbReference type="Proteomes" id="UP000541444"/>
    </source>
</evidence>
<organism evidence="9 10">
    <name type="scientific">Kingdonia uniflora</name>
    <dbReference type="NCBI Taxonomy" id="39325"/>
    <lineage>
        <taxon>Eukaryota</taxon>
        <taxon>Viridiplantae</taxon>
        <taxon>Streptophyta</taxon>
        <taxon>Embryophyta</taxon>
        <taxon>Tracheophyta</taxon>
        <taxon>Spermatophyta</taxon>
        <taxon>Magnoliopsida</taxon>
        <taxon>Ranunculales</taxon>
        <taxon>Circaeasteraceae</taxon>
        <taxon>Kingdonia</taxon>
    </lineage>
</organism>
<dbReference type="Pfam" id="PF22970">
    <property type="entry name" value="DUF7028"/>
    <property type="match status" value="1"/>
</dbReference>
<proteinExistence type="predicted"/>
<dbReference type="SMART" id="SM00249">
    <property type="entry name" value="PHD"/>
    <property type="match status" value="2"/>
</dbReference>
<comment type="subcellular location">
    <subcellularLocation>
        <location evidence="1">Nucleus</location>
    </subcellularLocation>
</comment>
<gene>
    <name evidence="9" type="ORF">GIB67_028051</name>
</gene>
<dbReference type="SUPFAM" id="SSF57903">
    <property type="entry name" value="FYVE/PHD zinc finger"/>
    <property type="match status" value="1"/>
</dbReference>
<feature type="domain" description="PHD-type" evidence="8">
    <location>
        <begin position="576"/>
        <end position="621"/>
    </location>
</feature>
<dbReference type="GO" id="GO:0005634">
    <property type="term" value="C:nucleus"/>
    <property type="evidence" value="ECO:0007669"/>
    <property type="project" value="UniProtKB-SubCell"/>
</dbReference>
<keyword evidence="3 6" id="KW-0863">Zinc-finger</keyword>
<keyword evidence="5" id="KW-0539">Nucleus</keyword>
<dbReference type="InterPro" id="IPR016181">
    <property type="entry name" value="Acyl_CoA_acyltransferase"/>
</dbReference>
<evidence type="ECO:0000256" key="7">
    <source>
        <dbReference type="SAM" id="MobiDB-lite"/>
    </source>
</evidence>
<accession>A0A7J7L170</accession>
<dbReference type="Pfam" id="PF16135">
    <property type="entry name" value="TDBD"/>
    <property type="match status" value="1"/>
</dbReference>
<evidence type="ECO:0000256" key="5">
    <source>
        <dbReference type="ARBA" id="ARBA00023242"/>
    </source>
</evidence>